<reference evidence="3 4" key="1">
    <citation type="submission" date="2012-01" db="EMBL/GenBank/DDBJ databases">
        <title>Complete sequence of Desulfotomaculum gibsoniae DSM 7213.</title>
        <authorList>
            <consortium name="US DOE Joint Genome Institute"/>
            <person name="Lucas S."/>
            <person name="Han J."/>
            <person name="Lapidus A."/>
            <person name="Cheng J.-F."/>
            <person name="Goodwin L."/>
            <person name="Pitluck S."/>
            <person name="Peters L."/>
            <person name="Ovchinnikova G."/>
            <person name="Teshima H."/>
            <person name="Detter J.C."/>
            <person name="Han C."/>
            <person name="Tapia R."/>
            <person name="Land M."/>
            <person name="Hauser L."/>
            <person name="Kyrpides N."/>
            <person name="Ivanova N."/>
            <person name="Pagani I."/>
            <person name="Parshina S."/>
            <person name="Plugge C."/>
            <person name="Muyzer G."/>
            <person name="Kuever J."/>
            <person name="Ivanova A."/>
            <person name="Nazina T."/>
            <person name="Klenk H.-P."/>
            <person name="Brambilla E."/>
            <person name="Spring S."/>
            <person name="Stams A.F."/>
            <person name="Woyke T."/>
        </authorList>
    </citation>
    <scope>NUCLEOTIDE SEQUENCE [LARGE SCALE GENOMIC DNA]</scope>
    <source>
        <strain evidence="3 4">DSM 7213</strain>
    </source>
</reference>
<dbReference type="GO" id="GO:0030655">
    <property type="term" value="P:beta-lactam antibiotic catabolic process"/>
    <property type="evidence" value="ECO:0007669"/>
    <property type="project" value="InterPro"/>
</dbReference>
<dbReference type="Proteomes" id="UP000013520">
    <property type="component" value="Chromosome"/>
</dbReference>
<feature type="chain" id="PRO_5039091138" evidence="1">
    <location>
        <begin position="19"/>
        <end position="283"/>
    </location>
</feature>
<name>R4KK74_9FIRM</name>
<dbReference type="KEGG" id="dgi:Desgi_1459"/>
<evidence type="ECO:0000313" key="4">
    <source>
        <dbReference type="Proteomes" id="UP000013520"/>
    </source>
</evidence>
<dbReference type="RefSeq" id="WP_006522745.1">
    <property type="nucleotide sequence ID" value="NC_021184.1"/>
</dbReference>
<dbReference type="PANTHER" id="PTHR35333:SF3">
    <property type="entry name" value="BETA-LACTAMASE-TYPE TRANSPEPTIDASE FOLD CONTAINING PROTEIN"/>
    <property type="match status" value="1"/>
</dbReference>
<dbReference type="InterPro" id="IPR012338">
    <property type="entry name" value="Beta-lactam/transpept-like"/>
</dbReference>
<evidence type="ECO:0000313" key="3">
    <source>
        <dbReference type="EMBL" id="AGL00955.1"/>
    </source>
</evidence>
<keyword evidence="4" id="KW-1185">Reference proteome</keyword>
<feature type="domain" description="Beta-lactamase class A catalytic" evidence="2">
    <location>
        <begin position="54"/>
        <end position="252"/>
    </location>
</feature>
<evidence type="ECO:0000256" key="1">
    <source>
        <dbReference type="SAM" id="SignalP"/>
    </source>
</evidence>
<dbReference type="GO" id="GO:0008800">
    <property type="term" value="F:beta-lactamase activity"/>
    <property type="evidence" value="ECO:0007669"/>
    <property type="project" value="InterPro"/>
</dbReference>
<organism evidence="3 4">
    <name type="scientific">Desulfoscipio gibsoniae DSM 7213</name>
    <dbReference type="NCBI Taxonomy" id="767817"/>
    <lineage>
        <taxon>Bacteria</taxon>
        <taxon>Bacillati</taxon>
        <taxon>Bacillota</taxon>
        <taxon>Clostridia</taxon>
        <taxon>Eubacteriales</taxon>
        <taxon>Desulfallaceae</taxon>
        <taxon>Desulfoscipio</taxon>
    </lineage>
</organism>
<dbReference type="SUPFAM" id="SSF56601">
    <property type="entry name" value="beta-lactamase/transpeptidase-like"/>
    <property type="match status" value="1"/>
</dbReference>
<dbReference type="Gene3D" id="3.40.710.10">
    <property type="entry name" value="DD-peptidase/beta-lactamase superfamily"/>
    <property type="match status" value="1"/>
</dbReference>
<dbReference type="InterPro" id="IPR045155">
    <property type="entry name" value="Beta-lactam_cat"/>
</dbReference>
<proteinExistence type="predicted"/>
<dbReference type="STRING" id="767817.Desgi_1459"/>
<dbReference type="HOGENOM" id="CLU_031960_9_0_9"/>
<evidence type="ECO:0000259" key="2">
    <source>
        <dbReference type="Pfam" id="PF13354"/>
    </source>
</evidence>
<keyword evidence="1" id="KW-0732">Signal</keyword>
<protein>
    <submittedName>
        <fullName evidence="3">Beta-lactamase class A</fullName>
    </submittedName>
</protein>
<dbReference type="EMBL" id="CP003273">
    <property type="protein sequence ID" value="AGL00955.1"/>
    <property type="molecule type" value="Genomic_DNA"/>
</dbReference>
<gene>
    <name evidence="3" type="ORF">Desgi_1459</name>
</gene>
<accession>R4KK74</accession>
<dbReference type="eggNOG" id="COG2367">
    <property type="taxonomic scope" value="Bacteria"/>
</dbReference>
<dbReference type="OrthoDB" id="9775096at2"/>
<sequence length="283" mass="31420">MKKIAIYALLTVFLLTSAAGISEPLKKNIQTATDYSLLQNQITGYLDKQPGIYGLYFIDVKSGQEFGYNSHTVFHAASTFKLPMNLYLYLAADHGQINLAEQLLFTDKHLEGGTGILQNKSPGESYAVAQLADYSILYSDNVATNILLDRLGKENVKEFMRSMGGQVVDNEQNITCPYDLALYMRQALHFAGQPAGEKLLNNLFDNKLKDRIPAPLPPDIKVANKIGTWPPTNTYNDVAYVAHPEQPYILVVTCKDTPGYGEALAVIHHLSKLVYRFQVKGSV</sequence>
<dbReference type="AlphaFoldDB" id="R4KK74"/>
<dbReference type="PANTHER" id="PTHR35333">
    <property type="entry name" value="BETA-LACTAMASE"/>
    <property type="match status" value="1"/>
</dbReference>
<dbReference type="GO" id="GO:0046677">
    <property type="term" value="P:response to antibiotic"/>
    <property type="evidence" value="ECO:0007669"/>
    <property type="project" value="InterPro"/>
</dbReference>
<dbReference type="InterPro" id="IPR000871">
    <property type="entry name" value="Beta-lactam_class-A"/>
</dbReference>
<dbReference type="Pfam" id="PF13354">
    <property type="entry name" value="Beta-lactamase2"/>
    <property type="match status" value="1"/>
</dbReference>
<feature type="signal peptide" evidence="1">
    <location>
        <begin position="1"/>
        <end position="18"/>
    </location>
</feature>